<evidence type="ECO:0000313" key="2">
    <source>
        <dbReference type="EMBL" id="TFK39119.1"/>
    </source>
</evidence>
<feature type="compositionally biased region" description="Basic residues" evidence="1">
    <location>
        <begin position="1"/>
        <end position="11"/>
    </location>
</feature>
<dbReference type="Proteomes" id="UP000308652">
    <property type="component" value="Unassembled WGS sequence"/>
</dbReference>
<reference evidence="2 3" key="1">
    <citation type="journal article" date="2019" name="Nat. Ecol. Evol.">
        <title>Megaphylogeny resolves global patterns of mushroom evolution.</title>
        <authorList>
            <person name="Varga T."/>
            <person name="Krizsan K."/>
            <person name="Foldi C."/>
            <person name="Dima B."/>
            <person name="Sanchez-Garcia M."/>
            <person name="Sanchez-Ramirez S."/>
            <person name="Szollosi G.J."/>
            <person name="Szarkandi J.G."/>
            <person name="Papp V."/>
            <person name="Albert L."/>
            <person name="Andreopoulos W."/>
            <person name="Angelini C."/>
            <person name="Antonin V."/>
            <person name="Barry K.W."/>
            <person name="Bougher N.L."/>
            <person name="Buchanan P."/>
            <person name="Buyck B."/>
            <person name="Bense V."/>
            <person name="Catcheside P."/>
            <person name="Chovatia M."/>
            <person name="Cooper J."/>
            <person name="Damon W."/>
            <person name="Desjardin D."/>
            <person name="Finy P."/>
            <person name="Geml J."/>
            <person name="Haridas S."/>
            <person name="Hughes K."/>
            <person name="Justo A."/>
            <person name="Karasinski D."/>
            <person name="Kautmanova I."/>
            <person name="Kiss B."/>
            <person name="Kocsube S."/>
            <person name="Kotiranta H."/>
            <person name="LaButti K.M."/>
            <person name="Lechner B.E."/>
            <person name="Liimatainen K."/>
            <person name="Lipzen A."/>
            <person name="Lukacs Z."/>
            <person name="Mihaltcheva S."/>
            <person name="Morgado L.N."/>
            <person name="Niskanen T."/>
            <person name="Noordeloos M.E."/>
            <person name="Ohm R.A."/>
            <person name="Ortiz-Santana B."/>
            <person name="Ovrebo C."/>
            <person name="Racz N."/>
            <person name="Riley R."/>
            <person name="Savchenko A."/>
            <person name="Shiryaev A."/>
            <person name="Soop K."/>
            <person name="Spirin V."/>
            <person name="Szebenyi C."/>
            <person name="Tomsovsky M."/>
            <person name="Tulloss R.E."/>
            <person name="Uehling J."/>
            <person name="Grigoriev I.V."/>
            <person name="Vagvolgyi C."/>
            <person name="Papp T."/>
            <person name="Martin F.M."/>
            <person name="Miettinen O."/>
            <person name="Hibbett D.S."/>
            <person name="Nagy L.G."/>
        </authorList>
    </citation>
    <scope>NUCLEOTIDE SEQUENCE [LARGE SCALE GENOMIC DNA]</scope>
    <source>
        <strain evidence="2 3">CBS 166.37</strain>
    </source>
</reference>
<dbReference type="EMBL" id="ML213600">
    <property type="protein sequence ID" value="TFK39119.1"/>
    <property type="molecule type" value="Genomic_DNA"/>
</dbReference>
<organism evidence="2 3">
    <name type="scientific">Crucibulum laeve</name>
    <dbReference type="NCBI Taxonomy" id="68775"/>
    <lineage>
        <taxon>Eukaryota</taxon>
        <taxon>Fungi</taxon>
        <taxon>Dikarya</taxon>
        <taxon>Basidiomycota</taxon>
        <taxon>Agaricomycotina</taxon>
        <taxon>Agaricomycetes</taxon>
        <taxon>Agaricomycetidae</taxon>
        <taxon>Agaricales</taxon>
        <taxon>Agaricineae</taxon>
        <taxon>Nidulariaceae</taxon>
        <taxon>Crucibulum</taxon>
    </lineage>
</organism>
<sequence length="86" mass="10220">MIPYHQSRRRMRLLERPPRPSPSMNSHHCSLTSCIDRTTAVYSPVLDMEWLFEFGLVVIQGSVSVLQRQLITYQLLIYRPHLCRRH</sequence>
<name>A0A5C3M125_9AGAR</name>
<evidence type="ECO:0000256" key="1">
    <source>
        <dbReference type="SAM" id="MobiDB-lite"/>
    </source>
</evidence>
<feature type="region of interest" description="Disordered" evidence="1">
    <location>
        <begin position="1"/>
        <end position="26"/>
    </location>
</feature>
<dbReference type="AlphaFoldDB" id="A0A5C3M125"/>
<accession>A0A5C3M125</accession>
<proteinExistence type="predicted"/>
<protein>
    <submittedName>
        <fullName evidence="2">Uncharacterized protein</fullName>
    </submittedName>
</protein>
<keyword evidence="3" id="KW-1185">Reference proteome</keyword>
<evidence type="ECO:0000313" key="3">
    <source>
        <dbReference type="Proteomes" id="UP000308652"/>
    </source>
</evidence>
<gene>
    <name evidence="2" type="ORF">BDQ12DRAFT_682195</name>
</gene>